<dbReference type="AlphaFoldDB" id="A0A1Y1SEL0"/>
<name>A0A1Y1SEL0_9GAMM</name>
<dbReference type="STRING" id="1317117.ATO7_10167"/>
<feature type="compositionally biased region" description="Polar residues" evidence="1">
    <location>
        <begin position="77"/>
        <end position="88"/>
    </location>
</feature>
<evidence type="ECO:0000256" key="1">
    <source>
        <dbReference type="SAM" id="MobiDB-lite"/>
    </source>
</evidence>
<keyword evidence="4" id="KW-1185">Reference proteome</keyword>
<keyword evidence="2" id="KW-0732">Signal</keyword>
<evidence type="ECO:0000313" key="4">
    <source>
        <dbReference type="Proteomes" id="UP000192342"/>
    </source>
</evidence>
<organism evidence="3 4">
    <name type="scientific">Oceanococcus atlanticus</name>
    <dbReference type="NCBI Taxonomy" id="1317117"/>
    <lineage>
        <taxon>Bacteria</taxon>
        <taxon>Pseudomonadati</taxon>
        <taxon>Pseudomonadota</taxon>
        <taxon>Gammaproteobacteria</taxon>
        <taxon>Chromatiales</taxon>
        <taxon>Oceanococcaceae</taxon>
        <taxon>Oceanococcus</taxon>
    </lineage>
</organism>
<comment type="caution">
    <text evidence="3">The sequence shown here is derived from an EMBL/GenBank/DDBJ whole genome shotgun (WGS) entry which is preliminary data.</text>
</comment>
<protein>
    <submittedName>
        <fullName evidence="3">Uncharacterized protein</fullName>
    </submittedName>
</protein>
<evidence type="ECO:0000313" key="3">
    <source>
        <dbReference type="EMBL" id="ORE87399.1"/>
    </source>
</evidence>
<feature type="signal peptide" evidence="2">
    <location>
        <begin position="1"/>
        <end position="21"/>
    </location>
</feature>
<sequence>MKTTALAFVATVIGGAASANAQTAEPSSNLPDITVYPNPVALLIDRLSRQIIDDMDTAARLPALSHQEAHATDVDDSNAQTTPSTRDA</sequence>
<proteinExistence type="predicted"/>
<evidence type="ECO:0000256" key="2">
    <source>
        <dbReference type="SAM" id="SignalP"/>
    </source>
</evidence>
<feature type="chain" id="PRO_5012417689" evidence="2">
    <location>
        <begin position="22"/>
        <end position="88"/>
    </location>
</feature>
<dbReference type="Proteomes" id="UP000192342">
    <property type="component" value="Unassembled WGS sequence"/>
</dbReference>
<feature type="region of interest" description="Disordered" evidence="1">
    <location>
        <begin position="65"/>
        <end position="88"/>
    </location>
</feature>
<reference evidence="3 4" key="1">
    <citation type="submission" date="2013-04" db="EMBL/GenBank/DDBJ databases">
        <title>Oceanococcus atlanticus 22II-S10r2 Genome Sequencing.</title>
        <authorList>
            <person name="Lai Q."/>
            <person name="Li G."/>
            <person name="Shao Z."/>
        </authorList>
    </citation>
    <scope>NUCLEOTIDE SEQUENCE [LARGE SCALE GENOMIC DNA]</scope>
    <source>
        <strain evidence="3 4">22II-S10r2</strain>
    </source>
</reference>
<gene>
    <name evidence="3" type="ORF">ATO7_10167</name>
</gene>
<accession>A0A1Y1SEL0</accession>
<dbReference type="EMBL" id="AQQV01000002">
    <property type="protein sequence ID" value="ORE87399.1"/>
    <property type="molecule type" value="Genomic_DNA"/>
</dbReference>